<keyword evidence="9" id="KW-0175">Coiled coil</keyword>
<evidence type="ECO:0000313" key="13">
    <source>
        <dbReference type="Proteomes" id="UP001575181"/>
    </source>
</evidence>
<dbReference type="PANTHER" id="PTHR43065">
    <property type="entry name" value="SENSOR HISTIDINE KINASE"/>
    <property type="match status" value="1"/>
</dbReference>
<dbReference type="RefSeq" id="WP_373655697.1">
    <property type="nucleotide sequence ID" value="NZ_JBGUAW010000005.1"/>
</dbReference>
<dbReference type="SUPFAM" id="SSF55785">
    <property type="entry name" value="PYP-like sensor domain (PAS domain)"/>
    <property type="match status" value="2"/>
</dbReference>
<evidence type="ECO:0000256" key="6">
    <source>
        <dbReference type="ARBA" id="ARBA00022777"/>
    </source>
</evidence>
<dbReference type="InterPro" id="IPR005467">
    <property type="entry name" value="His_kinase_dom"/>
</dbReference>
<comment type="caution">
    <text evidence="12">The sequence shown here is derived from an EMBL/GenBank/DDBJ whole genome shotgun (WGS) entry which is preliminary data.</text>
</comment>
<dbReference type="Proteomes" id="UP001575181">
    <property type="component" value="Unassembled WGS sequence"/>
</dbReference>
<evidence type="ECO:0000256" key="9">
    <source>
        <dbReference type="SAM" id="Coils"/>
    </source>
</evidence>
<dbReference type="InterPro" id="IPR036097">
    <property type="entry name" value="HisK_dim/P_sf"/>
</dbReference>
<evidence type="ECO:0000259" key="11">
    <source>
        <dbReference type="PROSITE" id="PS50112"/>
    </source>
</evidence>
<dbReference type="CDD" id="cd00082">
    <property type="entry name" value="HisKA"/>
    <property type="match status" value="1"/>
</dbReference>
<accession>A0ABV4TWJ6</accession>
<feature type="domain" description="PAS" evidence="11">
    <location>
        <begin position="91"/>
        <end position="161"/>
    </location>
</feature>
<dbReference type="SMART" id="SM00091">
    <property type="entry name" value="PAS"/>
    <property type="match status" value="2"/>
</dbReference>
<dbReference type="InterPro" id="IPR004358">
    <property type="entry name" value="Sig_transdc_His_kin-like_C"/>
</dbReference>
<dbReference type="SUPFAM" id="SSF55874">
    <property type="entry name" value="ATPase domain of HSP90 chaperone/DNA topoisomerase II/histidine kinase"/>
    <property type="match status" value="1"/>
</dbReference>
<dbReference type="InterPro" id="IPR000014">
    <property type="entry name" value="PAS"/>
</dbReference>
<dbReference type="CDD" id="cd00130">
    <property type="entry name" value="PAS"/>
    <property type="match status" value="2"/>
</dbReference>
<keyword evidence="5" id="KW-0547">Nucleotide-binding</keyword>
<protein>
    <recommendedName>
        <fullName evidence="2">histidine kinase</fullName>
        <ecNumber evidence="2">2.7.13.3</ecNumber>
    </recommendedName>
</protein>
<dbReference type="PANTHER" id="PTHR43065:SF10">
    <property type="entry name" value="PEROXIDE STRESS-ACTIVATED HISTIDINE KINASE MAK3"/>
    <property type="match status" value="1"/>
</dbReference>
<dbReference type="InterPro" id="IPR013656">
    <property type="entry name" value="PAS_4"/>
</dbReference>
<dbReference type="SUPFAM" id="SSF55781">
    <property type="entry name" value="GAF domain-like"/>
    <property type="match status" value="1"/>
</dbReference>
<reference evidence="12 13" key="1">
    <citation type="submission" date="2024-08" db="EMBL/GenBank/DDBJ databases">
        <title>Whole-genome sequencing of halo(alkali)philic microorganisms from hypersaline lakes.</title>
        <authorList>
            <person name="Sorokin D.Y."/>
            <person name="Merkel A.Y."/>
            <person name="Messina E."/>
            <person name="Yakimov M."/>
        </authorList>
    </citation>
    <scope>NUCLEOTIDE SEQUENCE [LARGE SCALE GENOMIC DNA]</scope>
    <source>
        <strain evidence="12 13">Cl-TMA</strain>
    </source>
</reference>
<dbReference type="Pfam" id="PF13426">
    <property type="entry name" value="PAS_9"/>
    <property type="match status" value="1"/>
</dbReference>
<sequence>MRNEHRDAPFLSASADALMNRETGGSRSYADVGAWSGADLENRLQELRKALQDPQSAPPKQRDRYELEAQRIELEMQNRELRELQAEMQASRDLYADLYDFAPQTYLAVSREGLIRAINLTGAQMLGWERGNLTGKPLAPFVHAEDQPAFFTFLRKLFEEGERTSREIRFSPKGGSPCTVVLEGILGSAPAEGTPFARLAVTDITERKRAEAIKERENRVLRGLQAVQHTVREGADLPTLLQRVCQHLNEEAGYALAWIAQPVDDAERSIRIMGLAGETRYVEAMQGRVSLTWGPGADGGENALGYMARTGEYLVSNSLREESLWAGRDIAHSMGMNAAAGLPLVYDDRVVGLMGLYAWDRDAFDEGEMRWLLQLANELATAWATLAYQEQHRQSEQERQYLLEFLNATPDFVAMADVAGNVLYRNPGAYRLLGQDPAHRPLESIRMSEAHPQWSWHRLLNEAFPTARQEGVWQGEMAFLDTAGREIPVHQVIVAHYGDDGSVERFSTIAHDLTAFKRQRAELERTRRSVALDELGSVIAHQLNQPLTAALMYADGTLNRWQGQQGVPDGSEEGVVRVKEQVQKAVEIVQDLRKFLNGGKPQLQPLDLNALIERIGPRLILGRETHQHHLREDLDPDLPEVSADSTLLQECLQNLVNNAAEAMQEAEVDEPAVDIRTRFREDGMVEVQVRDSGVGLPETLRENLNQPLFTTKPGGIGLGVGICRSVVEAHGGVLWATPNDPEPGTTFHFTLKPVEADPEEEAG</sequence>
<gene>
    <name evidence="12" type="ORF">ACERLL_08755</name>
</gene>
<keyword evidence="7 12" id="KW-0067">ATP-binding</keyword>
<dbReference type="PRINTS" id="PR00344">
    <property type="entry name" value="BCTRLSENSOR"/>
</dbReference>
<evidence type="ECO:0000256" key="3">
    <source>
        <dbReference type="ARBA" id="ARBA00022553"/>
    </source>
</evidence>
<dbReference type="InterPro" id="IPR035965">
    <property type="entry name" value="PAS-like_dom_sf"/>
</dbReference>
<keyword evidence="3" id="KW-0597">Phosphoprotein</keyword>
<dbReference type="Gene3D" id="1.10.287.130">
    <property type="match status" value="1"/>
</dbReference>
<evidence type="ECO:0000256" key="2">
    <source>
        <dbReference type="ARBA" id="ARBA00012438"/>
    </source>
</evidence>
<name>A0ABV4TWJ6_9GAMM</name>
<dbReference type="Pfam" id="PF08448">
    <property type="entry name" value="PAS_4"/>
    <property type="match status" value="1"/>
</dbReference>
<feature type="domain" description="Histidine kinase" evidence="10">
    <location>
        <begin position="538"/>
        <end position="755"/>
    </location>
</feature>
<dbReference type="InterPro" id="IPR003594">
    <property type="entry name" value="HATPase_dom"/>
</dbReference>
<evidence type="ECO:0000256" key="7">
    <source>
        <dbReference type="ARBA" id="ARBA00022840"/>
    </source>
</evidence>
<dbReference type="InterPro" id="IPR003018">
    <property type="entry name" value="GAF"/>
</dbReference>
<evidence type="ECO:0000256" key="5">
    <source>
        <dbReference type="ARBA" id="ARBA00022741"/>
    </source>
</evidence>
<dbReference type="EC" id="2.7.13.3" evidence="2"/>
<dbReference type="InterPro" id="IPR036890">
    <property type="entry name" value="HATPase_C_sf"/>
</dbReference>
<feature type="domain" description="PAS" evidence="11">
    <location>
        <begin position="398"/>
        <end position="434"/>
    </location>
</feature>
<dbReference type="Gene3D" id="3.30.450.20">
    <property type="entry name" value="PAS domain"/>
    <property type="match status" value="2"/>
</dbReference>
<feature type="coiled-coil region" evidence="9">
    <location>
        <begin position="62"/>
        <end position="94"/>
    </location>
</feature>
<keyword evidence="13" id="KW-1185">Reference proteome</keyword>
<dbReference type="Gene3D" id="3.30.450.40">
    <property type="match status" value="1"/>
</dbReference>
<dbReference type="PROSITE" id="PS50112">
    <property type="entry name" value="PAS"/>
    <property type="match status" value="2"/>
</dbReference>
<evidence type="ECO:0000313" key="12">
    <source>
        <dbReference type="EMBL" id="MFA9460913.1"/>
    </source>
</evidence>
<dbReference type="GO" id="GO:0005524">
    <property type="term" value="F:ATP binding"/>
    <property type="evidence" value="ECO:0007669"/>
    <property type="project" value="UniProtKB-KW"/>
</dbReference>
<dbReference type="Pfam" id="PF13185">
    <property type="entry name" value="GAF_2"/>
    <property type="match status" value="1"/>
</dbReference>
<keyword evidence="6" id="KW-0418">Kinase</keyword>
<comment type="catalytic activity">
    <reaction evidence="1">
        <text>ATP + protein L-histidine = ADP + protein N-phospho-L-histidine.</text>
        <dbReference type="EC" id="2.7.13.3"/>
    </reaction>
</comment>
<dbReference type="InterPro" id="IPR029016">
    <property type="entry name" value="GAF-like_dom_sf"/>
</dbReference>
<keyword evidence="4" id="KW-0808">Transferase</keyword>
<evidence type="ECO:0000256" key="8">
    <source>
        <dbReference type="ARBA" id="ARBA00023012"/>
    </source>
</evidence>
<dbReference type="NCBIfam" id="TIGR00229">
    <property type="entry name" value="sensory_box"/>
    <property type="match status" value="2"/>
</dbReference>
<evidence type="ECO:0000256" key="1">
    <source>
        <dbReference type="ARBA" id="ARBA00000085"/>
    </source>
</evidence>
<keyword evidence="8" id="KW-0902">Two-component regulatory system</keyword>
<dbReference type="SMART" id="SM00387">
    <property type="entry name" value="HATPase_c"/>
    <property type="match status" value="1"/>
</dbReference>
<dbReference type="EMBL" id="JBGUAW010000005">
    <property type="protein sequence ID" value="MFA9460913.1"/>
    <property type="molecule type" value="Genomic_DNA"/>
</dbReference>
<proteinExistence type="predicted"/>
<dbReference type="Gene3D" id="3.30.565.10">
    <property type="entry name" value="Histidine kinase-like ATPase, C-terminal domain"/>
    <property type="match status" value="1"/>
</dbReference>
<dbReference type="InterPro" id="IPR003661">
    <property type="entry name" value="HisK_dim/P_dom"/>
</dbReference>
<dbReference type="SMART" id="SM00065">
    <property type="entry name" value="GAF"/>
    <property type="match status" value="1"/>
</dbReference>
<dbReference type="SUPFAM" id="SSF47384">
    <property type="entry name" value="Homodimeric domain of signal transducing histidine kinase"/>
    <property type="match status" value="1"/>
</dbReference>
<evidence type="ECO:0000259" key="10">
    <source>
        <dbReference type="PROSITE" id="PS50109"/>
    </source>
</evidence>
<dbReference type="Pfam" id="PF02518">
    <property type="entry name" value="HATPase_c"/>
    <property type="match status" value="1"/>
</dbReference>
<dbReference type="PROSITE" id="PS50109">
    <property type="entry name" value="HIS_KIN"/>
    <property type="match status" value="1"/>
</dbReference>
<organism evidence="12 13">
    <name type="scientific">Thiohalorhabdus methylotrophus</name>
    <dbReference type="NCBI Taxonomy" id="3242694"/>
    <lineage>
        <taxon>Bacteria</taxon>
        <taxon>Pseudomonadati</taxon>
        <taxon>Pseudomonadota</taxon>
        <taxon>Gammaproteobacteria</taxon>
        <taxon>Thiohalorhabdales</taxon>
        <taxon>Thiohalorhabdaceae</taxon>
        <taxon>Thiohalorhabdus</taxon>
    </lineage>
</organism>
<evidence type="ECO:0000256" key="4">
    <source>
        <dbReference type="ARBA" id="ARBA00022679"/>
    </source>
</evidence>